<name>A0A9P6NBA5_9BASI</name>
<evidence type="ECO:0000313" key="2">
    <source>
        <dbReference type="Proteomes" id="UP000886653"/>
    </source>
</evidence>
<evidence type="ECO:0000313" key="1">
    <source>
        <dbReference type="EMBL" id="KAG0140868.1"/>
    </source>
</evidence>
<reference evidence="1" key="1">
    <citation type="submission" date="2013-11" db="EMBL/GenBank/DDBJ databases">
        <title>Genome sequence of the fusiform rust pathogen reveals effectors for host alternation and coevolution with pine.</title>
        <authorList>
            <consortium name="DOE Joint Genome Institute"/>
            <person name="Smith K."/>
            <person name="Pendleton A."/>
            <person name="Kubisiak T."/>
            <person name="Anderson C."/>
            <person name="Salamov A."/>
            <person name="Aerts A."/>
            <person name="Riley R."/>
            <person name="Clum A."/>
            <person name="Lindquist E."/>
            <person name="Ence D."/>
            <person name="Campbell M."/>
            <person name="Kronenberg Z."/>
            <person name="Feau N."/>
            <person name="Dhillon B."/>
            <person name="Hamelin R."/>
            <person name="Burleigh J."/>
            <person name="Smith J."/>
            <person name="Yandell M."/>
            <person name="Nelson C."/>
            <person name="Grigoriev I."/>
            <person name="Davis J."/>
        </authorList>
    </citation>
    <scope>NUCLEOTIDE SEQUENCE</scope>
    <source>
        <strain evidence="1">G11</strain>
    </source>
</reference>
<organism evidence="1 2">
    <name type="scientific">Cronartium quercuum f. sp. fusiforme G11</name>
    <dbReference type="NCBI Taxonomy" id="708437"/>
    <lineage>
        <taxon>Eukaryota</taxon>
        <taxon>Fungi</taxon>
        <taxon>Dikarya</taxon>
        <taxon>Basidiomycota</taxon>
        <taxon>Pucciniomycotina</taxon>
        <taxon>Pucciniomycetes</taxon>
        <taxon>Pucciniales</taxon>
        <taxon>Coleosporiaceae</taxon>
        <taxon>Cronartium</taxon>
    </lineage>
</organism>
<dbReference type="EMBL" id="MU167415">
    <property type="protein sequence ID" value="KAG0140868.1"/>
    <property type="molecule type" value="Genomic_DNA"/>
</dbReference>
<accession>A0A9P6NBA5</accession>
<keyword evidence="2" id="KW-1185">Reference proteome</keyword>
<sequence length="292" mass="32518">MIAQSNLLWHSVELGMAARAIVSPSQKLGRRTSLWVRRPFSATGQGGSIENRILTAALPFVPQTGFTTASLMAGVQSLPQLASLSIKPHTLVGLFPSGNKRFGQRSSEPIGPIKALASYWLDHGNFQMKQVLWEEGLTWEKDGIDGLRRAFQLRLQYNRQISRDVYLEALTLILTPAEPFFGIPLPFEPPHILPYGSYTMDVSAAALAGLKDYSLSREWMLRRIRMAGVYAAIELSTLVPKKDPEPTWLINDRLRSLLEASESASTHVGETFEFLNYVNRSSRAIAKSYGLL</sequence>
<comment type="caution">
    <text evidence="1">The sequence shown here is derived from an EMBL/GenBank/DDBJ whole genome shotgun (WGS) entry which is preliminary data.</text>
</comment>
<protein>
    <recommendedName>
        <fullName evidence="3">Ubiquinone biosynthesis protein</fullName>
    </recommendedName>
</protein>
<dbReference type="Proteomes" id="UP000886653">
    <property type="component" value="Unassembled WGS sequence"/>
</dbReference>
<gene>
    <name evidence="1" type="ORF">CROQUDRAFT_664625</name>
</gene>
<dbReference type="OrthoDB" id="619536at2759"/>
<proteinExistence type="predicted"/>
<evidence type="ECO:0008006" key="3">
    <source>
        <dbReference type="Google" id="ProtNLM"/>
    </source>
</evidence>
<dbReference type="AlphaFoldDB" id="A0A9P6NBA5"/>